<evidence type="ECO:0000313" key="7">
    <source>
        <dbReference type="Proteomes" id="UP001164746"/>
    </source>
</evidence>
<feature type="transmembrane region" description="Helical" evidence="5">
    <location>
        <begin position="39"/>
        <end position="61"/>
    </location>
</feature>
<comment type="subcellular location">
    <subcellularLocation>
        <location evidence="1">Membrane</location>
        <topology evidence="1">Multi-pass membrane protein</topology>
    </subcellularLocation>
</comment>
<feature type="transmembrane region" description="Helical" evidence="5">
    <location>
        <begin position="230"/>
        <end position="252"/>
    </location>
</feature>
<feature type="transmembrane region" description="Helical" evidence="5">
    <location>
        <begin position="361"/>
        <end position="381"/>
    </location>
</feature>
<keyword evidence="3 5" id="KW-1133">Transmembrane helix</keyword>
<accession>A0ABY7FT29</accession>
<dbReference type="Pfam" id="PF07690">
    <property type="entry name" value="MFS_1"/>
    <property type="match status" value="1"/>
</dbReference>
<feature type="non-terminal residue" evidence="6">
    <location>
        <position position="1"/>
    </location>
</feature>
<dbReference type="InterPro" id="IPR011701">
    <property type="entry name" value="MFS"/>
</dbReference>
<feature type="transmembrane region" description="Helical" evidence="5">
    <location>
        <begin position="332"/>
        <end position="354"/>
    </location>
</feature>
<evidence type="ECO:0000256" key="4">
    <source>
        <dbReference type="ARBA" id="ARBA00023136"/>
    </source>
</evidence>
<dbReference type="PANTHER" id="PTHR23507">
    <property type="entry name" value="ZGC:174356"/>
    <property type="match status" value="1"/>
</dbReference>
<feature type="transmembrane region" description="Helical" evidence="5">
    <location>
        <begin position="137"/>
        <end position="160"/>
    </location>
</feature>
<dbReference type="InterPro" id="IPR036259">
    <property type="entry name" value="MFS_trans_sf"/>
</dbReference>
<dbReference type="Proteomes" id="UP001164746">
    <property type="component" value="Chromosome 14"/>
</dbReference>
<protein>
    <submittedName>
        <fullName evidence="6">PCFT-like protein</fullName>
    </submittedName>
</protein>
<name>A0ABY7FT29_MYAAR</name>
<keyword evidence="2 5" id="KW-0812">Transmembrane</keyword>
<keyword evidence="4 5" id="KW-0472">Membrane</keyword>
<feature type="transmembrane region" description="Helical" evidence="5">
    <location>
        <begin position="295"/>
        <end position="312"/>
    </location>
</feature>
<dbReference type="SUPFAM" id="SSF103473">
    <property type="entry name" value="MFS general substrate transporter"/>
    <property type="match status" value="1"/>
</dbReference>
<gene>
    <name evidence="6" type="ORF">MAR_011016</name>
</gene>
<evidence type="ECO:0000256" key="1">
    <source>
        <dbReference type="ARBA" id="ARBA00004141"/>
    </source>
</evidence>
<proteinExistence type="predicted"/>
<dbReference type="PANTHER" id="PTHR23507:SF1">
    <property type="entry name" value="FI18259P1-RELATED"/>
    <property type="match status" value="1"/>
</dbReference>
<evidence type="ECO:0000256" key="3">
    <source>
        <dbReference type="ARBA" id="ARBA00022989"/>
    </source>
</evidence>
<evidence type="ECO:0000313" key="6">
    <source>
        <dbReference type="EMBL" id="WAR25312.1"/>
    </source>
</evidence>
<reference evidence="6" key="1">
    <citation type="submission" date="2022-11" db="EMBL/GenBank/DDBJ databases">
        <title>Centuries of genome instability and evolution in soft-shell clam transmissible cancer (bioRxiv).</title>
        <authorList>
            <person name="Hart S.F.M."/>
            <person name="Yonemitsu M.A."/>
            <person name="Giersch R.M."/>
            <person name="Beal B.F."/>
            <person name="Arriagada G."/>
            <person name="Davis B.W."/>
            <person name="Ostrander E.A."/>
            <person name="Goff S.P."/>
            <person name="Metzger M.J."/>
        </authorList>
    </citation>
    <scope>NUCLEOTIDE SEQUENCE</scope>
    <source>
        <strain evidence="6">MELC-2E11</strain>
        <tissue evidence="6">Siphon/mantle</tissue>
    </source>
</reference>
<organism evidence="6 7">
    <name type="scientific">Mya arenaria</name>
    <name type="common">Soft-shell clam</name>
    <dbReference type="NCBI Taxonomy" id="6604"/>
    <lineage>
        <taxon>Eukaryota</taxon>
        <taxon>Metazoa</taxon>
        <taxon>Spiralia</taxon>
        <taxon>Lophotrochozoa</taxon>
        <taxon>Mollusca</taxon>
        <taxon>Bivalvia</taxon>
        <taxon>Autobranchia</taxon>
        <taxon>Heteroconchia</taxon>
        <taxon>Euheterodonta</taxon>
        <taxon>Imparidentia</taxon>
        <taxon>Neoheterodontei</taxon>
        <taxon>Myida</taxon>
        <taxon>Myoidea</taxon>
        <taxon>Myidae</taxon>
        <taxon>Mya</taxon>
    </lineage>
</organism>
<sequence length="488" mass="53934">MASKTEDERLLPEKEDVTAVNIINENRYSLAGQVNRGRFYISLTLVLLVFKGCEGMAMATLKQFVYAWCENNTVPSTEALNESREDLNTTDCVSGETEAQKLASSWELYLNLLIAFFTYFSLSIFGTLSDYLGRKTFLCIAIAGFAVRCLVISVVIYYGLHIAWVLLANAVDGICGSNYMISLMTYTCTADMTHRAHERVFALTVMETVIGVGKLTTEFGNGYFIHRFGFLYPMLTAAFGCIVGFCIAITFFQDTYKRSEHKHREESRLPSIKQLCKNYIGFYVRDGSSQERESFLLCMLIFFMNEFTIQGRSNALTLFQLSSPFCWSSEVLGWYSAAYIAVTMVAGCLVLKIFQQCFSDPVIACIGLLSGIGFLVVTGLASDTLEAFLALAVGIMSILPKSILRGIASSRASESLQGSLFAGLESSEMVCSVVAGPAGLSIYAATLNNARGLVFYVLAGIFDKTLKEVFSRSQLFDIANNLIHCRNP</sequence>
<keyword evidence="7" id="KW-1185">Reference proteome</keyword>
<evidence type="ECO:0000256" key="5">
    <source>
        <dbReference type="SAM" id="Phobius"/>
    </source>
</evidence>
<dbReference type="EMBL" id="CP111025">
    <property type="protein sequence ID" value="WAR25312.1"/>
    <property type="molecule type" value="Genomic_DNA"/>
</dbReference>
<evidence type="ECO:0000256" key="2">
    <source>
        <dbReference type="ARBA" id="ARBA00022692"/>
    </source>
</evidence>
<feature type="transmembrane region" description="Helical" evidence="5">
    <location>
        <begin position="108"/>
        <end position="125"/>
    </location>
</feature>
<dbReference type="Gene3D" id="1.20.1250.20">
    <property type="entry name" value="MFS general substrate transporter like domains"/>
    <property type="match status" value="1"/>
</dbReference>